<dbReference type="InterPro" id="IPR001509">
    <property type="entry name" value="Epimerase_deHydtase"/>
</dbReference>
<comment type="similarity">
    <text evidence="4 10">Belongs to the NAD(P)-dependent epimerase/dehydratase family.</text>
</comment>
<evidence type="ECO:0000256" key="9">
    <source>
        <dbReference type="ARBA" id="ARBA00023277"/>
    </source>
</evidence>
<dbReference type="EC" id="5.1.3.2" evidence="5 10"/>
<keyword evidence="9 10" id="KW-0119">Carbohydrate metabolism</keyword>
<evidence type="ECO:0000259" key="11">
    <source>
        <dbReference type="Pfam" id="PF01370"/>
    </source>
</evidence>
<evidence type="ECO:0000313" key="13">
    <source>
        <dbReference type="Proteomes" id="UP000295781"/>
    </source>
</evidence>
<comment type="subunit">
    <text evidence="10">Homodimer.</text>
</comment>
<evidence type="ECO:0000256" key="2">
    <source>
        <dbReference type="ARBA" id="ARBA00001911"/>
    </source>
</evidence>
<dbReference type="PANTHER" id="PTHR43725">
    <property type="entry name" value="UDP-GLUCOSE 4-EPIMERASE"/>
    <property type="match status" value="1"/>
</dbReference>
<organism evidence="12 13">
    <name type="scientific">Sorangium cellulosum</name>
    <name type="common">Polyangium cellulosum</name>
    <dbReference type="NCBI Taxonomy" id="56"/>
    <lineage>
        <taxon>Bacteria</taxon>
        <taxon>Pseudomonadati</taxon>
        <taxon>Myxococcota</taxon>
        <taxon>Polyangia</taxon>
        <taxon>Polyangiales</taxon>
        <taxon>Polyangiaceae</taxon>
        <taxon>Sorangium</taxon>
    </lineage>
</organism>
<dbReference type="Pfam" id="PF01370">
    <property type="entry name" value="Epimerase"/>
    <property type="match status" value="1"/>
</dbReference>
<comment type="catalytic activity">
    <reaction evidence="1 10">
        <text>UDP-alpha-D-glucose = UDP-alpha-D-galactose</text>
        <dbReference type="Rhea" id="RHEA:22168"/>
        <dbReference type="ChEBI" id="CHEBI:58885"/>
        <dbReference type="ChEBI" id="CHEBI:66914"/>
        <dbReference type="EC" id="5.1.3.2"/>
    </reaction>
</comment>
<reference evidence="12 13" key="1">
    <citation type="submission" date="2015-09" db="EMBL/GenBank/DDBJ databases">
        <title>Sorangium comparison.</title>
        <authorList>
            <person name="Zaburannyi N."/>
            <person name="Bunk B."/>
            <person name="Overmann J."/>
            <person name="Mueller R."/>
        </authorList>
    </citation>
    <scope>NUCLEOTIDE SEQUENCE [LARGE SCALE GENOMIC DNA]</scope>
    <source>
        <strain evidence="12 13">So ceGT47</strain>
    </source>
</reference>
<evidence type="ECO:0000256" key="7">
    <source>
        <dbReference type="ARBA" id="ARBA00023027"/>
    </source>
</evidence>
<evidence type="ECO:0000256" key="5">
    <source>
        <dbReference type="ARBA" id="ARBA00013189"/>
    </source>
</evidence>
<feature type="domain" description="NAD-dependent epimerase/dehydratase" evidence="11">
    <location>
        <begin position="3"/>
        <end position="252"/>
    </location>
</feature>
<dbReference type="Gene3D" id="3.90.25.10">
    <property type="entry name" value="UDP-galactose 4-epimerase, domain 1"/>
    <property type="match status" value="1"/>
</dbReference>
<comment type="pathway">
    <text evidence="3 10">Carbohydrate metabolism; galactose metabolism.</text>
</comment>
<keyword evidence="7 10" id="KW-0520">NAD</keyword>
<evidence type="ECO:0000256" key="1">
    <source>
        <dbReference type="ARBA" id="ARBA00000083"/>
    </source>
</evidence>
<dbReference type="UniPathway" id="UPA00214"/>
<dbReference type="GO" id="GO:0003978">
    <property type="term" value="F:UDP-glucose 4-epimerase activity"/>
    <property type="evidence" value="ECO:0007669"/>
    <property type="project" value="UniProtKB-UniRule"/>
</dbReference>
<protein>
    <recommendedName>
        <fullName evidence="6 10">UDP-glucose 4-epimerase</fullName>
        <ecNumber evidence="5 10">5.1.3.2</ecNumber>
    </recommendedName>
</protein>
<dbReference type="Gene3D" id="3.40.50.720">
    <property type="entry name" value="NAD(P)-binding Rossmann-like Domain"/>
    <property type="match status" value="1"/>
</dbReference>
<dbReference type="OrthoDB" id="9801785at2"/>
<dbReference type="PANTHER" id="PTHR43725:SF53">
    <property type="entry name" value="UDP-ARABINOSE 4-EPIMERASE 1"/>
    <property type="match status" value="1"/>
</dbReference>
<dbReference type="RefSeq" id="WP_129345573.1">
    <property type="nucleotide sequence ID" value="NZ_CP012670.1"/>
</dbReference>
<proteinExistence type="inferred from homology"/>
<dbReference type="InterPro" id="IPR036291">
    <property type="entry name" value="NAD(P)-bd_dom_sf"/>
</dbReference>
<dbReference type="GO" id="GO:0033499">
    <property type="term" value="P:galactose catabolic process via UDP-galactose, Leloir pathway"/>
    <property type="evidence" value="ECO:0007669"/>
    <property type="project" value="TreeGrafter"/>
</dbReference>
<evidence type="ECO:0000256" key="4">
    <source>
        <dbReference type="ARBA" id="ARBA00007637"/>
    </source>
</evidence>
<evidence type="ECO:0000256" key="6">
    <source>
        <dbReference type="ARBA" id="ARBA00018569"/>
    </source>
</evidence>
<dbReference type="Proteomes" id="UP000295781">
    <property type="component" value="Chromosome"/>
</dbReference>
<dbReference type="InterPro" id="IPR005886">
    <property type="entry name" value="UDP_G4E"/>
</dbReference>
<keyword evidence="8 10" id="KW-0413">Isomerase</keyword>
<comment type="cofactor">
    <cofactor evidence="2 10">
        <name>NAD(+)</name>
        <dbReference type="ChEBI" id="CHEBI:57540"/>
    </cofactor>
</comment>
<accession>A0A4P2PVF8</accession>
<evidence type="ECO:0000256" key="8">
    <source>
        <dbReference type="ARBA" id="ARBA00023235"/>
    </source>
</evidence>
<name>A0A4P2PVF8_SORCE</name>
<sequence length="321" mass="34295">MAILVTGGLGFVGSHFVWAASRVGREVVVLDDGSAGTDPPMPAGVTTIRGDIGDKALVRDLLRRASVDAIVHFAGKIQVGESVTNPALYLDVNLVRALALLDCAREASVLRMVFSSTAAVYGEPEVVPIVEDAPKRPVNAYGASKLAFEYALEAYGKAYGLKWAALRYFNAAGAQEDGALREMHEPETHLIPLVIDAALGRRPPLTLFGTDYPTRDGTCERDYIHVSDLVSAHLRAIALLEQGRDVGPLNLGTGRGSTVREVIDAASRILGKPVPFNVGARRAGDPSALVASPARAEQVLGWRAVRSDLPTLIEDALRSRR</sequence>
<dbReference type="SUPFAM" id="SSF51735">
    <property type="entry name" value="NAD(P)-binding Rossmann-fold domains"/>
    <property type="match status" value="1"/>
</dbReference>
<dbReference type="AlphaFoldDB" id="A0A4P2PVF8"/>
<dbReference type="NCBIfam" id="TIGR01179">
    <property type="entry name" value="galE"/>
    <property type="match status" value="1"/>
</dbReference>
<evidence type="ECO:0000256" key="10">
    <source>
        <dbReference type="RuleBase" id="RU366046"/>
    </source>
</evidence>
<evidence type="ECO:0000256" key="3">
    <source>
        <dbReference type="ARBA" id="ARBA00004947"/>
    </source>
</evidence>
<dbReference type="CDD" id="cd05247">
    <property type="entry name" value="UDP_G4E_1_SDR_e"/>
    <property type="match status" value="1"/>
</dbReference>
<gene>
    <name evidence="12" type="primary">galE</name>
    <name evidence="12" type="ORF">SOCEGT47_008920</name>
</gene>
<dbReference type="EMBL" id="CP012670">
    <property type="protein sequence ID" value="AUX20423.1"/>
    <property type="molecule type" value="Genomic_DNA"/>
</dbReference>
<evidence type="ECO:0000313" key="12">
    <source>
        <dbReference type="EMBL" id="AUX20423.1"/>
    </source>
</evidence>